<feature type="transmembrane region" description="Helical" evidence="1">
    <location>
        <begin position="108"/>
        <end position="131"/>
    </location>
</feature>
<protein>
    <submittedName>
        <fullName evidence="2">Membrane protein YesL</fullName>
    </submittedName>
</protein>
<name>A0ABU0A309_9BACI</name>
<dbReference type="Pfam" id="PF04854">
    <property type="entry name" value="DUF624"/>
    <property type="match status" value="1"/>
</dbReference>
<accession>A0ABU0A309</accession>
<keyword evidence="3" id="KW-1185">Reference proteome</keyword>
<keyword evidence="1" id="KW-1133">Transmembrane helix</keyword>
<keyword evidence="1" id="KW-0812">Transmembrane</keyword>
<evidence type="ECO:0000256" key="1">
    <source>
        <dbReference type="SAM" id="Phobius"/>
    </source>
</evidence>
<gene>
    <name evidence="2" type="ORF">J2S74_004809</name>
</gene>
<proteinExistence type="predicted"/>
<sequence>MNQGTMSGFMNGFYRYGEYFILLLYLNLLWLCFTLLGGIVFGWAPSTTAMFAVLRQWIKGEEGPVFTTFWKTYRQEFLRSNGLGIMIVVMAYVLYVNLQFFYVETTWLFVAVRFMMIAIMITSSVMLLYIFPLMVHYEASLFRLIKNAWIMVILKPFRTLFTVGACVIVTQILFVFPILIIFLGVSLTGLVIMWTTHFTFRSIEQKQKELQEQESI</sequence>
<comment type="caution">
    <text evidence="2">The sequence shown here is derived from an EMBL/GenBank/DDBJ whole genome shotgun (WGS) entry which is preliminary data.</text>
</comment>
<dbReference type="InterPro" id="IPR006938">
    <property type="entry name" value="DUF624"/>
</dbReference>
<feature type="transmembrane region" description="Helical" evidence="1">
    <location>
        <begin position="152"/>
        <end position="174"/>
    </location>
</feature>
<evidence type="ECO:0000313" key="3">
    <source>
        <dbReference type="Proteomes" id="UP001230005"/>
    </source>
</evidence>
<feature type="transmembrane region" description="Helical" evidence="1">
    <location>
        <begin position="83"/>
        <end position="102"/>
    </location>
</feature>
<dbReference type="Proteomes" id="UP001230005">
    <property type="component" value="Unassembled WGS sequence"/>
</dbReference>
<feature type="transmembrane region" description="Helical" evidence="1">
    <location>
        <begin position="20"/>
        <end position="44"/>
    </location>
</feature>
<dbReference type="EMBL" id="JAUSUG010000026">
    <property type="protein sequence ID" value="MDQ0257351.1"/>
    <property type="molecule type" value="Genomic_DNA"/>
</dbReference>
<feature type="transmembrane region" description="Helical" evidence="1">
    <location>
        <begin position="180"/>
        <end position="200"/>
    </location>
</feature>
<organism evidence="2 3">
    <name type="scientific">Evansella vedderi</name>
    <dbReference type="NCBI Taxonomy" id="38282"/>
    <lineage>
        <taxon>Bacteria</taxon>
        <taxon>Bacillati</taxon>
        <taxon>Bacillota</taxon>
        <taxon>Bacilli</taxon>
        <taxon>Bacillales</taxon>
        <taxon>Bacillaceae</taxon>
        <taxon>Evansella</taxon>
    </lineage>
</organism>
<keyword evidence="1" id="KW-0472">Membrane</keyword>
<dbReference type="RefSeq" id="WP_307330936.1">
    <property type="nucleotide sequence ID" value="NZ_JAUSUG010000026.1"/>
</dbReference>
<evidence type="ECO:0000313" key="2">
    <source>
        <dbReference type="EMBL" id="MDQ0257351.1"/>
    </source>
</evidence>
<reference evidence="2 3" key="1">
    <citation type="submission" date="2023-07" db="EMBL/GenBank/DDBJ databases">
        <title>Genomic Encyclopedia of Type Strains, Phase IV (KMG-IV): sequencing the most valuable type-strain genomes for metagenomic binning, comparative biology and taxonomic classification.</title>
        <authorList>
            <person name="Goeker M."/>
        </authorList>
    </citation>
    <scope>NUCLEOTIDE SEQUENCE [LARGE SCALE GENOMIC DNA]</scope>
    <source>
        <strain evidence="2 3">DSM 9768</strain>
    </source>
</reference>